<comment type="caution">
    <text evidence="9">The sequence shown here is derived from an EMBL/GenBank/DDBJ whole genome shotgun (WGS) entry which is preliminary data.</text>
</comment>
<evidence type="ECO:0000256" key="2">
    <source>
        <dbReference type="ARBA" id="ARBA00022475"/>
    </source>
</evidence>
<evidence type="ECO:0000256" key="6">
    <source>
        <dbReference type="SAM" id="MobiDB-lite"/>
    </source>
</evidence>
<reference evidence="9 10" key="1">
    <citation type="submission" date="2017-05" db="EMBL/GenBank/DDBJ databases">
        <title>Vagococcus spp. assemblies.</title>
        <authorList>
            <person name="Gulvik C.A."/>
        </authorList>
    </citation>
    <scope>NUCLEOTIDE SEQUENCE [LARGE SCALE GENOMIC DNA]</scope>
    <source>
        <strain evidence="9 10">SS1994</strain>
    </source>
</reference>
<evidence type="ECO:0000256" key="3">
    <source>
        <dbReference type="ARBA" id="ARBA00022692"/>
    </source>
</evidence>
<dbReference type="PANTHER" id="PTHR33885">
    <property type="entry name" value="PHAGE SHOCK PROTEIN C"/>
    <property type="match status" value="1"/>
</dbReference>
<dbReference type="EMBL" id="NGJT01000017">
    <property type="protein sequence ID" value="RST92232.1"/>
    <property type="molecule type" value="Genomic_DNA"/>
</dbReference>
<dbReference type="PANTHER" id="PTHR33885:SF3">
    <property type="entry name" value="PHAGE SHOCK PROTEIN C"/>
    <property type="match status" value="1"/>
</dbReference>
<evidence type="ECO:0000313" key="10">
    <source>
        <dbReference type="Proteomes" id="UP000288490"/>
    </source>
</evidence>
<protein>
    <submittedName>
        <fullName evidence="9">PspC family transcriptional regulator</fullName>
    </submittedName>
</protein>
<dbReference type="InterPro" id="IPR052027">
    <property type="entry name" value="PspC"/>
</dbReference>
<dbReference type="RefSeq" id="WP_125958143.1">
    <property type="nucleotide sequence ID" value="NZ_JAQEJV010000015.1"/>
</dbReference>
<evidence type="ECO:0000256" key="4">
    <source>
        <dbReference type="ARBA" id="ARBA00022989"/>
    </source>
</evidence>
<proteinExistence type="predicted"/>
<name>A0A429ZEU4_9ENTE</name>
<evidence type="ECO:0000256" key="5">
    <source>
        <dbReference type="ARBA" id="ARBA00023136"/>
    </source>
</evidence>
<keyword evidence="5 7" id="KW-0472">Membrane</keyword>
<dbReference type="InterPro" id="IPR007168">
    <property type="entry name" value="Phageshock_PspC_N"/>
</dbReference>
<evidence type="ECO:0000259" key="8">
    <source>
        <dbReference type="Pfam" id="PF04024"/>
    </source>
</evidence>
<accession>A0A429ZEU4</accession>
<dbReference type="Pfam" id="PF04024">
    <property type="entry name" value="PspC"/>
    <property type="match status" value="1"/>
</dbReference>
<feature type="transmembrane region" description="Helical" evidence="7">
    <location>
        <begin position="34"/>
        <end position="58"/>
    </location>
</feature>
<gene>
    <name evidence="9" type="ORF">CBF36_09100</name>
</gene>
<comment type="subcellular location">
    <subcellularLocation>
        <location evidence="1">Cell membrane</location>
        <topology evidence="1">Single-pass membrane protein</topology>
    </subcellularLocation>
</comment>
<evidence type="ECO:0000256" key="7">
    <source>
        <dbReference type="SAM" id="Phobius"/>
    </source>
</evidence>
<dbReference type="OrthoDB" id="9815286at2"/>
<feature type="region of interest" description="Disordered" evidence="6">
    <location>
        <begin position="62"/>
        <end position="106"/>
    </location>
</feature>
<keyword evidence="3 7" id="KW-0812">Transmembrane</keyword>
<dbReference type="GO" id="GO:0005886">
    <property type="term" value="C:plasma membrane"/>
    <property type="evidence" value="ECO:0007669"/>
    <property type="project" value="UniProtKB-SubCell"/>
</dbReference>
<sequence>MGRKLTKSSNNIVLTGTLAGIAEYFNIDPTLVRIIYVILSMFTFGSPIILYILLALIVPASNKQSRPRSPYEGYNSHPYEESSKRYKTKRPRKEAQKVEEDDWSDF</sequence>
<keyword evidence="4 7" id="KW-1133">Transmembrane helix</keyword>
<keyword evidence="2" id="KW-1003">Cell membrane</keyword>
<feature type="domain" description="Phage shock protein PspC N-terminal" evidence="8">
    <location>
        <begin position="3"/>
        <end position="60"/>
    </location>
</feature>
<keyword evidence="10" id="KW-1185">Reference proteome</keyword>
<organism evidence="9 10">
    <name type="scientific">Vagococcus bubulae</name>
    <dbReference type="NCBI Taxonomy" id="1977868"/>
    <lineage>
        <taxon>Bacteria</taxon>
        <taxon>Bacillati</taxon>
        <taxon>Bacillota</taxon>
        <taxon>Bacilli</taxon>
        <taxon>Lactobacillales</taxon>
        <taxon>Enterococcaceae</taxon>
        <taxon>Vagococcus</taxon>
    </lineage>
</organism>
<evidence type="ECO:0000256" key="1">
    <source>
        <dbReference type="ARBA" id="ARBA00004162"/>
    </source>
</evidence>
<dbReference type="AlphaFoldDB" id="A0A429ZEU4"/>
<dbReference type="Proteomes" id="UP000288490">
    <property type="component" value="Unassembled WGS sequence"/>
</dbReference>
<evidence type="ECO:0000313" key="9">
    <source>
        <dbReference type="EMBL" id="RST92232.1"/>
    </source>
</evidence>